<dbReference type="EMBL" id="JBHULX010000039">
    <property type="protein sequence ID" value="MFD2592779.1"/>
    <property type="molecule type" value="Genomic_DNA"/>
</dbReference>
<dbReference type="RefSeq" id="WP_378254889.1">
    <property type="nucleotide sequence ID" value="NZ_JBHSJV010000001.1"/>
</dbReference>
<evidence type="ECO:0000256" key="4">
    <source>
        <dbReference type="ARBA" id="ARBA00035127"/>
    </source>
</evidence>
<comment type="catalytic activity">
    <reaction evidence="7">
        <text>a (3R)-3-[(carboxymethyl)amino]fatty acid + holo-[ACP] + H(+) = a (2E)-enoyl-[ACP] + glycine + H2O</text>
        <dbReference type="Rhea" id="RHEA:74923"/>
        <dbReference type="Rhea" id="RHEA-COMP:9685"/>
        <dbReference type="Rhea" id="RHEA-COMP:9925"/>
        <dbReference type="ChEBI" id="CHEBI:15377"/>
        <dbReference type="ChEBI" id="CHEBI:15378"/>
        <dbReference type="ChEBI" id="CHEBI:57305"/>
        <dbReference type="ChEBI" id="CHEBI:64479"/>
        <dbReference type="ChEBI" id="CHEBI:78784"/>
        <dbReference type="ChEBI" id="CHEBI:193080"/>
        <dbReference type="EC" id="4.3.2.11"/>
    </reaction>
    <physiologicalReaction direction="right-to-left" evidence="7">
        <dbReference type="Rhea" id="RHEA:74925"/>
    </physiologicalReaction>
</comment>
<dbReference type="EC" id="4.3.2.11" evidence="4"/>
<evidence type="ECO:0000256" key="7">
    <source>
        <dbReference type="ARBA" id="ARBA00048742"/>
    </source>
</evidence>
<name>A0ABW5NEX4_9FLAO</name>
<keyword evidence="1" id="KW-0443">Lipid metabolism</keyword>
<comment type="caution">
    <text evidence="8">The sequence shown here is derived from an EMBL/GenBank/DDBJ whole genome shotgun (WGS) entry which is preliminary data.</text>
</comment>
<evidence type="ECO:0000256" key="6">
    <source>
        <dbReference type="ARBA" id="ARBA00035448"/>
    </source>
</evidence>
<dbReference type="Pfam" id="PF10862">
    <property type="entry name" value="FcoT"/>
    <property type="match status" value="1"/>
</dbReference>
<accession>A0ABW5NEX4</accession>
<gene>
    <name evidence="8" type="ORF">ACFSTE_18220</name>
</gene>
<evidence type="ECO:0000313" key="8">
    <source>
        <dbReference type="EMBL" id="MFD2592779.1"/>
    </source>
</evidence>
<evidence type="ECO:0000256" key="2">
    <source>
        <dbReference type="ARBA" id="ARBA00023239"/>
    </source>
</evidence>
<dbReference type="InterPro" id="IPR043064">
    <property type="entry name" value="FcoT_ThioEstase_Rv0098-like_sf"/>
</dbReference>
<dbReference type="InterPro" id="IPR022598">
    <property type="entry name" value="FcoT_ThioEstase"/>
</dbReference>
<reference evidence="9" key="1">
    <citation type="journal article" date="2019" name="Int. J. Syst. Evol. Microbiol.">
        <title>The Global Catalogue of Microorganisms (GCM) 10K type strain sequencing project: providing services to taxonomists for standard genome sequencing and annotation.</title>
        <authorList>
            <consortium name="The Broad Institute Genomics Platform"/>
            <consortium name="The Broad Institute Genome Sequencing Center for Infectious Disease"/>
            <person name="Wu L."/>
            <person name="Ma J."/>
        </authorList>
    </citation>
    <scope>NUCLEOTIDE SEQUENCE [LARGE SCALE GENOMIC DNA]</scope>
    <source>
        <strain evidence="9">KCTC 42423</strain>
    </source>
</reference>
<dbReference type="Proteomes" id="UP001597459">
    <property type="component" value="Unassembled WGS sequence"/>
</dbReference>
<keyword evidence="9" id="KW-1185">Reference proteome</keyword>
<organism evidence="8 9">
    <name type="scientific">Aquimarina hainanensis</name>
    <dbReference type="NCBI Taxonomy" id="1578017"/>
    <lineage>
        <taxon>Bacteria</taxon>
        <taxon>Pseudomonadati</taxon>
        <taxon>Bacteroidota</taxon>
        <taxon>Flavobacteriia</taxon>
        <taxon>Flavobacteriales</taxon>
        <taxon>Flavobacteriaceae</taxon>
        <taxon>Aquimarina</taxon>
    </lineage>
</organism>
<evidence type="ECO:0000256" key="1">
    <source>
        <dbReference type="ARBA" id="ARBA00023098"/>
    </source>
</evidence>
<keyword evidence="2" id="KW-0456">Lyase</keyword>
<dbReference type="Gene3D" id="3.10.129.30">
    <property type="entry name" value="Rv0098, thioesterase-like hot dog domain"/>
    <property type="match status" value="1"/>
</dbReference>
<evidence type="ECO:0000256" key="5">
    <source>
        <dbReference type="ARBA" id="ARBA00035169"/>
    </source>
</evidence>
<comment type="similarity">
    <text evidence="3">Belongs to the FcoT family.</text>
</comment>
<sequence>MSKLVAPDNVIGVDQDSIPIDPSFVATVLKPYMETTTYLKSAEILSHKKTAVSKDNSENLLVAKGEFTIPNSCYIDDTGHFNAVEFNICFNQLSYVMFAYAFKNRLMHSMFQQWDDTGLSFETFMNNQLSSMLIVKIEGKFMNAIDSDQFWGELILREVTPRSKVTFFYTDIFFYDKNGGRSKGSVVLAYNPNFNHE</sequence>
<evidence type="ECO:0000313" key="9">
    <source>
        <dbReference type="Proteomes" id="UP001597459"/>
    </source>
</evidence>
<evidence type="ECO:0000256" key="3">
    <source>
        <dbReference type="ARBA" id="ARBA00035117"/>
    </source>
</evidence>
<proteinExistence type="inferred from homology"/>
<protein>
    <recommendedName>
        <fullName evidence="5">(2E)-enoyl-[ACP] glycyltransferase</fullName>
        <ecNumber evidence="4">4.3.2.11</ecNumber>
    </recommendedName>
    <alternativeName>
        <fullName evidence="6">(2E)-unsaturated fatty acyl-[ACP] glycyltransferase</fullName>
    </alternativeName>
</protein>